<gene>
    <name evidence="2" type="ORF">RN607_05020</name>
</gene>
<protein>
    <submittedName>
        <fullName evidence="2">Uncharacterized protein</fullName>
    </submittedName>
</protein>
<dbReference type="EMBL" id="CP134880">
    <property type="protein sequence ID" value="WNM28366.1"/>
    <property type="molecule type" value="Genomic_DNA"/>
</dbReference>
<dbReference type="Proteomes" id="UP001303408">
    <property type="component" value="Chromosome"/>
</dbReference>
<evidence type="ECO:0000256" key="1">
    <source>
        <dbReference type="SAM" id="SignalP"/>
    </source>
</evidence>
<sequence>MSIAVIAAFTIVIVGEGGAVAAEPTPAAAVDWTQQGAWEGLTAPDAVSAEMLAVLNDEAVEDLSQRTETSQTFALPDGQWRSDMYWGRGGLPRSKGSAWAKSA</sequence>
<evidence type="ECO:0000313" key="2">
    <source>
        <dbReference type="EMBL" id="WNM28366.1"/>
    </source>
</evidence>
<dbReference type="RefSeq" id="WP_313544769.1">
    <property type="nucleotide sequence ID" value="NZ_CP134880.1"/>
</dbReference>
<proteinExistence type="predicted"/>
<dbReference type="AlphaFoldDB" id="A0AA96JDR4"/>
<keyword evidence="1" id="KW-0732">Signal</keyword>
<organism evidence="2">
    <name type="scientific">Demequina capsici</name>
    <dbReference type="NCBI Taxonomy" id="3075620"/>
    <lineage>
        <taxon>Bacteria</taxon>
        <taxon>Bacillati</taxon>
        <taxon>Actinomycetota</taxon>
        <taxon>Actinomycetes</taxon>
        <taxon>Micrococcales</taxon>
        <taxon>Demequinaceae</taxon>
        <taxon>Demequina</taxon>
    </lineage>
</organism>
<feature type="signal peptide" evidence="1">
    <location>
        <begin position="1"/>
        <end position="21"/>
    </location>
</feature>
<name>A0AA96JDR4_9MICO</name>
<dbReference type="KEGG" id="dcp:RN607_05020"/>
<accession>A0AA96JDR4</accession>
<reference evidence="2" key="1">
    <citation type="submission" date="2023-09" db="EMBL/GenBank/DDBJ databases">
        <title>Demequina sp. a novel bacteria isolated from Capsicum annuum.</title>
        <authorList>
            <person name="Humaira Z."/>
            <person name="Lee J."/>
            <person name="Cho D."/>
        </authorList>
    </citation>
    <scope>NUCLEOTIDE SEQUENCE</scope>
    <source>
        <strain evidence="2">PMTSA13</strain>
    </source>
</reference>
<feature type="chain" id="PRO_5041730532" evidence="1">
    <location>
        <begin position="22"/>
        <end position="103"/>
    </location>
</feature>